<keyword evidence="6" id="KW-0067">ATP-binding</keyword>
<organism evidence="9 11">
    <name type="scientific">Medicago truncatula</name>
    <name type="common">Barrel medic</name>
    <name type="synonym">Medicago tribuloides</name>
    <dbReference type="NCBI Taxonomy" id="3880"/>
    <lineage>
        <taxon>Eukaryota</taxon>
        <taxon>Viridiplantae</taxon>
        <taxon>Streptophyta</taxon>
        <taxon>Embryophyta</taxon>
        <taxon>Tracheophyta</taxon>
        <taxon>Spermatophyta</taxon>
        <taxon>Magnoliopsida</taxon>
        <taxon>eudicotyledons</taxon>
        <taxon>Gunneridae</taxon>
        <taxon>Pentapetalae</taxon>
        <taxon>rosids</taxon>
        <taxon>fabids</taxon>
        <taxon>Fabales</taxon>
        <taxon>Fabaceae</taxon>
        <taxon>Papilionoideae</taxon>
        <taxon>50 kb inversion clade</taxon>
        <taxon>NPAAA clade</taxon>
        <taxon>Hologalegina</taxon>
        <taxon>IRL clade</taxon>
        <taxon>Trifolieae</taxon>
        <taxon>Medicago</taxon>
    </lineage>
</organism>
<protein>
    <submittedName>
        <fullName evidence="9">LRR and NB-ARC domain disease resistance protein</fullName>
    </submittedName>
</protein>
<dbReference type="SUPFAM" id="SSF52058">
    <property type="entry name" value="L domain-like"/>
    <property type="match status" value="1"/>
</dbReference>
<proteinExistence type="inferred from homology"/>
<dbReference type="Gene3D" id="3.80.10.10">
    <property type="entry name" value="Ribonuclease Inhibitor"/>
    <property type="match status" value="4"/>
</dbReference>
<dbReference type="InterPro" id="IPR042197">
    <property type="entry name" value="Apaf_helical"/>
</dbReference>
<evidence type="ECO:0000256" key="4">
    <source>
        <dbReference type="ARBA" id="ARBA00022741"/>
    </source>
</evidence>
<dbReference type="InterPro" id="IPR050905">
    <property type="entry name" value="Plant_NBS-LRR"/>
</dbReference>
<dbReference type="InterPro" id="IPR057135">
    <property type="entry name" value="At4g27190-like_LRR"/>
</dbReference>
<dbReference type="SUPFAM" id="SSF52540">
    <property type="entry name" value="P-loop containing nucleoside triphosphate hydrolases"/>
    <property type="match status" value="1"/>
</dbReference>
<reference evidence="10" key="3">
    <citation type="submission" date="2015-04" db="UniProtKB">
        <authorList>
            <consortium name="EnsemblPlants"/>
        </authorList>
    </citation>
    <scope>IDENTIFICATION</scope>
    <source>
        <strain evidence="10">cv. Jemalong A17</strain>
    </source>
</reference>
<evidence type="ECO:0000256" key="1">
    <source>
        <dbReference type="ARBA" id="ARBA00008894"/>
    </source>
</evidence>
<evidence type="ECO:0000313" key="9">
    <source>
        <dbReference type="EMBL" id="KEH33697.1"/>
    </source>
</evidence>
<keyword evidence="11" id="KW-1185">Reference proteome</keyword>
<feature type="domain" description="Disease resistance protein At4g27190-like leucine-rich repeats" evidence="8">
    <location>
        <begin position="1298"/>
        <end position="1399"/>
    </location>
</feature>
<keyword evidence="2" id="KW-0433">Leucine-rich repeat</keyword>
<keyword evidence="3" id="KW-0677">Repeat</keyword>
<dbReference type="InterPro" id="IPR036388">
    <property type="entry name" value="WH-like_DNA-bd_sf"/>
</dbReference>
<accession>A0A072UVP2</accession>
<evidence type="ECO:0000256" key="5">
    <source>
        <dbReference type="ARBA" id="ARBA00022821"/>
    </source>
</evidence>
<dbReference type="HOGENOM" id="CLU_002035_0_0_1"/>
<evidence type="ECO:0000259" key="8">
    <source>
        <dbReference type="Pfam" id="PF23247"/>
    </source>
</evidence>
<dbReference type="Pfam" id="PF23247">
    <property type="entry name" value="LRR_RPS2"/>
    <property type="match status" value="2"/>
</dbReference>
<dbReference type="GO" id="GO:0043531">
    <property type="term" value="F:ADP binding"/>
    <property type="evidence" value="ECO:0007669"/>
    <property type="project" value="InterPro"/>
</dbReference>
<evidence type="ECO:0000256" key="2">
    <source>
        <dbReference type="ARBA" id="ARBA00022614"/>
    </source>
</evidence>
<keyword evidence="5" id="KW-0611">Plant defense</keyword>
<dbReference type="InterPro" id="IPR032675">
    <property type="entry name" value="LRR_dom_sf"/>
</dbReference>
<dbReference type="PRINTS" id="PR00364">
    <property type="entry name" value="DISEASERSIST"/>
</dbReference>
<dbReference type="InterPro" id="IPR002182">
    <property type="entry name" value="NB-ARC"/>
</dbReference>
<dbReference type="FunFam" id="3.40.50.300:FF:001091">
    <property type="entry name" value="Probable disease resistance protein At1g61300"/>
    <property type="match status" value="1"/>
</dbReference>
<dbReference type="PANTHER" id="PTHR33463:SF105">
    <property type="entry name" value="AND NB-ARC DOMAIN DISEASE RESISTANCE PROTEIN, PUTATIVE-RELATED"/>
    <property type="match status" value="1"/>
</dbReference>
<dbReference type="Proteomes" id="UP000002051">
    <property type="component" value="Chromosome 3"/>
</dbReference>
<evidence type="ECO:0000259" key="7">
    <source>
        <dbReference type="Pfam" id="PF00931"/>
    </source>
</evidence>
<dbReference type="GO" id="GO:0006952">
    <property type="term" value="P:defense response"/>
    <property type="evidence" value="ECO:0007669"/>
    <property type="project" value="UniProtKB-KW"/>
</dbReference>
<dbReference type="InterPro" id="IPR027417">
    <property type="entry name" value="P-loop_NTPase"/>
</dbReference>
<dbReference type="PANTHER" id="PTHR33463">
    <property type="entry name" value="NB-ARC DOMAIN-CONTAINING PROTEIN-RELATED"/>
    <property type="match status" value="1"/>
</dbReference>
<evidence type="ECO:0000313" key="10">
    <source>
        <dbReference type="EnsemblPlants" id="KEH33697"/>
    </source>
</evidence>
<dbReference type="SUPFAM" id="SSF52047">
    <property type="entry name" value="RNI-like"/>
    <property type="match status" value="1"/>
</dbReference>
<evidence type="ECO:0000313" key="11">
    <source>
        <dbReference type="Proteomes" id="UP000002051"/>
    </source>
</evidence>
<dbReference type="EMBL" id="CM001219">
    <property type="protein sequence ID" value="KEH33697.1"/>
    <property type="molecule type" value="Genomic_DNA"/>
</dbReference>
<gene>
    <name evidence="9" type="ordered locus">MTR_3g451150</name>
</gene>
<name>A0A072UVP2_MEDTR</name>
<comment type="similarity">
    <text evidence="1">Belongs to the disease resistance NB-LRR family.</text>
</comment>
<reference evidence="9 11" key="1">
    <citation type="journal article" date="2011" name="Nature">
        <title>The Medicago genome provides insight into the evolution of rhizobial symbioses.</title>
        <authorList>
            <person name="Young N.D."/>
            <person name="Debelle F."/>
            <person name="Oldroyd G.E."/>
            <person name="Geurts R."/>
            <person name="Cannon S.B."/>
            <person name="Udvardi M.K."/>
            <person name="Benedito V.A."/>
            <person name="Mayer K.F."/>
            <person name="Gouzy J."/>
            <person name="Schoof H."/>
            <person name="Van de Peer Y."/>
            <person name="Proost S."/>
            <person name="Cook D.R."/>
            <person name="Meyers B.C."/>
            <person name="Spannagl M."/>
            <person name="Cheung F."/>
            <person name="De Mita S."/>
            <person name="Krishnakumar V."/>
            <person name="Gundlach H."/>
            <person name="Zhou S."/>
            <person name="Mudge J."/>
            <person name="Bharti A.K."/>
            <person name="Murray J.D."/>
            <person name="Naoumkina M.A."/>
            <person name="Rosen B."/>
            <person name="Silverstein K.A."/>
            <person name="Tang H."/>
            <person name="Rombauts S."/>
            <person name="Zhao P.X."/>
            <person name="Zhou P."/>
            <person name="Barbe V."/>
            <person name="Bardou P."/>
            <person name="Bechner M."/>
            <person name="Bellec A."/>
            <person name="Berger A."/>
            <person name="Berges H."/>
            <person name="Bidwell S."/>
            <person name="Bisseling T."/>
            <person name="Choisne N."/>
            <person name="Couloux A."/>
            <person name="Denny R."/>
            <person name="Deshpande S."/>
            <person name="Dai X."/>
            <person name="Doyle J.J."/>
            <person name="Dudez A.M."/>
            <person name="Farmer A.D."/>
            <person name="Fouteau S."/>
            <person name="Franken C."/>
            <person name="Gibelin C."/>
            <person name="Gish J."/>
            <person name="Goldstein S."/>
            <person name="Gonzalez A.J."/>
            <person name="Green P.J."/>
            <person name="Hallab A."/>
            <person name="Hartog M."/>
            <person name="Hua A."/>
            <person name="Humphray S.J."/>
            <person name="Jeong D.H."/>
            <person name="Jing Y."/>
            <person name="Jocker A."/>
            <person name="Kenton S.M."/>
            <person name="Kim D.J."/>
            <person name="Klee K."/>
            <person name="Lai H."/>
            <person name="Lang C."/>
            <person name="Lin S."/>
            <person name="Macmil S.L."/>
            <person name="Magdelenat G."/>
            <person name="Matthews L."/>
            <person name="McCorrison J."/>
            <person name="Monaghan E.L."/>
            <person name="Mun J.H."/>
            <person name="Najar F.Z."/>
            <person name="Nicholson C."/>
            <person name="Noirot C."/>
            <person name="O'Bleness M."/>
            <person name="Paule C.R."/>
            <person name="Poulain J."/>
            <person name="Prion F."/>
            <person name="Qin B."/>
            <person name="Qu C."/>
            <person name="Retzel E.F."/>
            <person name="Riddle C."/>
            <person name="Sallet E."/>
            <person name="Samain S."/>
            <person name="Samson N."/>
            <person name="Sanders I."/>
            <person name="Saurat O."/>
            <person name="Scarpelli C."/>
            <person name="Schiex T."/>
            <person name="Segurens B."/>
            <person name="Severin A.J."/>
            <person name="Sherrier D.J."/>
            <person name="Shi R."/>
            <person name="Sims S."/>
            <person name="Singer S.R."/>
            <person name="Sinharoy S."/>
            <person name="Sterck L."/>
            <person name="Viollet A."/>
            <person name="Wang B.B."/>
            <person name="Wang K."/>
            <person name="Wang M."/>
            <person name="Wang X."/>
            <person name="Warfsmann J."/>
            <person name="Weissenbach J."/>
            <person name="White D.D."/>
            <person name="White J.D."/>
            <person name="Wiley G.B."/>
            <person name="Wincker P."/>
            <person name="Xing Y."/>
            <person name="Yang L."/>
            <person name="Yao Z."/>
            <person name="Ying F."/>
            <person name="Zhai J."/>
            <person name="Zhou L."/>
            <person name="Zuber A."/>
            <person name="Denarie J."/>
            <person name="Dixon R.A."/>
            <person name="May G.D."/>
            <person name="Schwartz D.C."/>
            <person name="Rogers J."/>
            <person name="Quetier F."/>
            <person name="Town C.D."/>
            <person name="Roe B.A."/>
        </authorList>
    </citation>
    <scope>NUCLEOTIDE SEQUENCE [LARGE SCALE GENOMIC DNA]</scope>
    <source>
        <strain evidence="9">A17</strain>
        <strain evidence="10 11">cv. Jemalong A17</strain>
    </source>
</reference>
<dbReference type="Pfam" id="PF00931">
    <property type="entry name" value="NB-ARC"/>
    <property type="match status" value="1"/>
</dbReference>
<feature type="domain" description="NB-ARC" evidence="7">
    <location>
        <begin position="154"/>
        <end position="314"/>
    </location>
</feature>
<dbReference type="Gene3D" id="1.10.10.10">
    <property type="entry name" value="Winged helix-like DNA-binding domain superfamily/Winged helix DNA-binding domain"/>
    <property type="match status" value="1"/>
</dbReference>
<dbReference type="Gene3D" id="3.40.50.300">
    <property type="entry name" value="P-loop containing nucleotide triphosphate hydrolases"/>
    <property type="match status" value="1"/>
</dbReference>
<evidence type="ECO:0000256" key="3">
    <source>
        <dbReference type="ARBA" id="ARBA00022737"/>
    </source>
</evidence>
<dbReference type="Gene3D" id="1.10.8.430">
    <property type="entry name" value="Helical domain of apoptotic protease-activating factors"/>
    <property type="match status" value="1"/>
</dbReference>
<keyword evidence="4" id="KW-0547">Nucleotide-binding</keyword>
<reference evidence="9 11" key="2">
    <citation type="journal article" date="2014" name="BMC Genomics">
        <title>An improved genome release (version Mt4.0) for the model legume Medicago truncatula.</title>
        <authorList>
            <person name="Tang H."/>
            <person name="Krishnakumar V."/>
            <person name="Bidwell S."/>
            <person name="Rosen B."/>
            <person name="Chan A."/>
            <person name="Zhou S."/>
            <person name="Gentzbittel L."/>
            <person name="Childs K.L."/>
            <person name="Yandell M."/>
            <person name="Gundlach H."/>
            <person name="Mayer K.F."/>
            <person name="Schwartz D.C."/>
            <person name="Town C.D."/>
        </authorList>
    </citation>
    <scope>GENOME REANNOTATION</scope>
    <source>
        <strain evidence="9">A17</strain>
        <strain evidence="10 11">cv. Jemalong A17</strain>
    </source>
</reference>
<feature type="domain" description="Disease resistance protein At4g27190-like leucine-rich repeats" evidence="8">
    <location>
        <begin position="1185"/>
        <end position="1282"/>
    </location>
</feature>
<sequence length="1879" mass="214589">MASFLTDLAKPCVDKLINGAITESSYICCFTCIAKDFEEERARLEIEKTTVMQRVDVATRRGEDVQGNALFWEKEADKLIQEDTKTNQRCLFGFCPRIIWQYRRGKELTNKNEQIRRLIETGKELSIGLPARLPDVERYSSQHYIPFKSRESRYKELLDSLKDDNNYVIGLKGMGGTGKTTLAKEVGKELKQSKKFTYVIDTTMSLSFNISKIQDDIAGPLGLKFNDCSESDRPKKLWSRLTNGEKILLILDDVWGDINFVEIGIPQSGDHNGCRILITTRSMLVCNKLECSKTVQLELLSEEDAWTMFKRHAGLSKNSTKIFLDKGRKIANECKRLPIAIAVIASSLKGIQRPEEWEWALNSVQKHMPMHDVHDDDDHMVKIYECLQFSYHNMKDEKAKRLFLLCSVFREDEAIPIERLIRFGIGVGLLGEVYGSYENARSQVVISKNKLLDSCLLLEANQNSVKMHDLVRDAAQWIAKKEIQTVKLYDKNQKAMVEREMNIRYLLCEGKLKDLFSFKLDGSKVEILIVNVHKDKDCHNVKIEVPNSFFENSAGLRIFHLISPRFSKLYLSLPLSIQSLKNIRSLLFTHVFLGDISILGNLQSLETLDLDDCDIDELPHGITKLDKLKLLNLTNCRISRNNPFEVIEGCSSLEDLYFRGSFNGFCREITFPKLQRFYIDDQFCSSVDELSSKCVFLKVRIDIFLSETTLKYCMQEAEVLKLRRIEGGWRNIIPDIVPLNQGMNDLVELQLQFISQLRCLIDTKHIASQVPNVFSMLVVLDLWRLENLKELFNGPLSFDSLNSLEKLSIKDCKHLQSLFKCNLNLFNLKSVSLEKCPMLMSLFHLSTAVSLVLLERLEIEDCGCLEYIIDERKGEESRGEIVDDNDNTSHGAMLQNLKVLNIKNCPRIELILAFHSAHDLPALESITIEHCDKVKYIFDQDLKLGSLKQFKLHGIPNLIDIFPECNRTMSFAIKEASSISGYASQPQEKSDPIKCNIFSWTNESNSYPLNIWERAQCLSRPALLCNVEEITLKNVSKMKSVFILSTKSRMLLKTLKVLNCDELRYIIIIDTRDHHESTSGNNWGTVFPKLTHVEVEDCEQLEYIIVHDDHLHFQLPELEWLSLWNLPSLVGMCPKQYYTTAPTLKGFQLHKCTQFNIKSIGDCITHHSLTRSLNNTIIKELSGDVEHFRALETLNVNKNSKVESIFCLNERNEQQMNLALEEIILGVLPMMTYLFVGPKNSFSLQNLTDLTVKRCEKLIIVFSNSIIRCLPQLRHMRIEECKELTHIFEDDLENKKSSNFMSTTKTCFPKLRTLAVQKCNKLLYVFPISICKELPELEGLMIREAYELEEIFGSEGDEKVNIPKLKVVAFVNLPSLCQAQGIQFQAVKHRFIRNCQKLSLASATTADLKNDIRGLLSFHGFELHNDLTKLFDQLHDEPEGHDKSSEITFVQTASRHKLTSSQKEMEQTIETEHEFVENVPRREMPSVAVIQKISDQLAKLVQQHELGETDATVKPSQENNVEGSTLSATSETTNELPIQLVALKRKALQKHLILLVYSFSLFVNKGIELNYNLKHLFNYKQGNEISVEEGTTSANAKRITSAAHSKSVNSSLSQLATSKHKTTSQEDGDVQIAIASPPIATQDVDVEIWQETRKTNDDQVSLNDDDVVKVSSNIEDQFPKNDEILVSKSIPSCIASQYPSKPTGEDPSQKEDFSSSLFVKRELDQLVSKKHFDYENLSFLTDFFVKHPSILLKDTSLSNRYKGYAYNCLAELLKFLQTRSVLDVLGSSNSEFVELLQDVRRFPFDKKWLDGVEKRALFPGLQVSQDALQKLLDSKHILTQHVMDLKHQLDSSEAVLQNITQQEAQILQTRAALSDPIGY</sequence>
<dbReference type="GO" id="GO:0005524">
    <property type="term" value="F:ATP binding"/>
    <property type="evidence" value="ECO:0007669"/>
    <property type="project" value="UniProtKB-KW"/>
</dbReference>
<dbReference type="EnsemblPlants" id="KEH33697">
    <property type="protein sequence ID" value="KEH33697"/>
    <property type="gene ID" value="MTR_3g451150"/>
</dbReference>
<evidence type="ECO:0000256" key="6">
    <source>
        <dbReference type="ARBA" id="ARBA00022840"/>
    </source>
</evidence>